<gene>
    <name evidence="2" type="ORF">XENOCAPTIV_026339</name>
</gene>
<proteinExistence type="predicted"/>
<keyword evidence="3" id="KW-1185">Reference proteome</keyword>
<evidence type="ECO:0000313" key="3">
    <source>
        <dbReference type="Proteomes" id="UP001434883"/>
    </source>
</evidence>
<accession>A0ABV0RLM7</accession>
<sequence length="99" mass="11094">MLLESTVCLCSSPVPSHTAGMIQPIISFDHRHHILGKVKGRFSVHLSGRIHCRAHSASGPSSPPPSCLEDRRSRRSCRPPQNELWTNMHESHVTKPMKH</sequence>
<protein>
    <submittedName>
        <fullName evidence="2">Uncharacterized protein</fullName>
    </submittedName>
</protein>
<organism evidence="2 3">
    <name type="scientific">Xenoophorus captivus</name>
    <dbReference type="NCBI Taxonomy" id="1517983"/>
    <lineage>
        <taxon>Eukaryota</taxon>
        <taxon>Metazoa</taxon>
        <taxon>Chordata</taxon>
        <taxon>Craniata</taxon>
        <taxon>Vertebrata</taxon>
        <taxon>Euteleostomi</taxon>
        <taxon>Actinopterygii</taxon>
        <taxon>Neopterygii</taxon>
        <taxon>Teleostei</taxon>
        <taxon>Neoteleostei</taxon>
        <taxon>Acanthomorphata</taxon>
        <taxon>Ovalentaria</taxon>
        <taxon>Atherinomorphae</taxon>
        <taxon>Cyprinodontiformes</taxon>
        <taxon>Goodeidae</taxon>
        <taxon>Xenoophorus</taxon>
    </lineage>
</organism>
<evidence type="ECO:0000313" key="2">
    <source>
        <dbReference type="EMBL" id="MEQ2208357.1"/>
    </source>
</evidence>
<comment type="caution">
    <text evidence="2">The sequence shown here is derived from an EMBL/GenBank/DDBJ whole genome shotgun (WGS) entry which is preliminary data.</text>
</comment>
<feature type="region of interest" description="Disordered" evidence="1">
    <location>
        <begin position="53"/>
        <end position="99"/>
    </location>
</feature>
<dbReference type="Proteomes" id="UP001434883">
    <property type="component" value="Unassembled WGS sequence"/>
</dbReference>
<reference evidence="2 3" key="1">
    <citation type="submission" date="2021-06" db="EMBL/GenBank/DDBJ databases">
        <authorList>
            <person name="Palmer J.M."/>
        </authorList>
    </citation>
    <scope>NUCLEOTIDE SEQUENCE [LARGE SCALE GENOMIC DNA]</scope>
    <source>
        <strain evidence="2 3">XC_2019</strain>
        <tissue evidence="2">Muscle</tissue>
    </source>
</reference>
<name>A0ABV0RLM7_9TELE</name>
<evidence type="ECO:0000256" key="1">
    <source>
        <dbReference type="SAM" id="MobiDB-lite"/>
    </source>
</evidence>
<dbReference type="EMBL" id="JAHRIN010050478">
    <property type="protein sequence ID" value="MEQ2208357.1"/>
    <property type="molecule type" value="Genomic_DNA"/>
</dbReference>